<dbReference type="RefSeq" id="XP_030767770.1">
    <property type="nucleotide sequence ID" value="XM_030911910.1"/>
</dbReference>
<dbReference type="EC" id="2.3.2.27" evidence="5"/>
<comment type="subcellular location">
    <subcellularLocation>
        <location evidence="2">Peroxisome membrane</location>
        <topology evidence="2">Multi-pass membrane protein</topology>
    </subcellularLocation>
</comment>
<evidence type="ECO:0000256" key="16">
    <source>
        <dbReference type="ARBA" id="ARBA00023136"/>
    </source>
</evidence>
<keyword evidence="10" id="KW-0479">Metal-binding</keyword>
<evidence type="ECO:0000256" key="11">
    <source>
        <dbReference type="ARBA" id="ARBA00022771"/>
    </source>
</evidence>
<gene>
    <name evidence="22 23 24" type="primary">LOC115891449</name>
</gene>
<evidence type="ECO:0000256" key="1">
    <source>
        <dbReference type="ARBA" id="ARBA00000900"/>
    </source>
</evidence>
<evidence type="ECO:0000256" key="13">
    <source>
        <dbReference type="ARBA" id="ARBA00022833"/>
    </source>
</evidence>
<keyword evidence="12" id="KW-0833">Ubl conjugation pathway</keyword>
<accession>A0A6J2YUI5</accession>
<reference evidence="22 23" key="1">
    <citation type="submission" date="2025-04" db="UniProtKB">
        <authorList>
            <consortium name="RefSeq"/>
        </authorList>
    </citation>
    <scope>IDENTIFICATION</scope>
    <source>
        <tissue evidence="22 23">Gonads</tissue>
    </source>
</reference>
<dbReference type="GO" id="GO:0008270">
    <property type="term" value="F:zinc ion binding"/>
    <property type="evidence" value="ECO:0007669"/>
    <property type="project" value="UniProtKB-KW"/>
</dbReference>
<dbReference type="AlphaFoldDB" id="A0A6J2YUI5"/>
<dbReference type="SMART" id="SM00184">
    <property type="entry name" value="RING"/>
    <property type="match status" value="1"/>
</dbReference>
<evidence type="ECO:0000256" key="2">
    <source>
        <dbReference type="ARBA" id="ARBA00004585"/>
    </source>
</evidence>
<dbReference type="CDD" id="cd16527">
    <property type="entry name" value="RING-HC_PEX10"/>
    <property type="match status" value="1"/>
</dbReference>
<dbReference type="RefSeq" id="XP_030767778.1">
    <property type="nucleotide sequence ID" value="XM_030911918.1"/>
</dbReference>
<organism evidence="21 24">
    <name type="scientific">Sitophilus oryzae</name>
    <name type="common">Rice weevil</name>
    <name type="synonym">Curculio oryzae</name>
    <dbReference type="NCBI Taxonomy" id="7048"/>
    <lineage>
        <taxon>Eukaryota</taxon>
        <taxon>Metazoa</taxon>
        <taxon>Ecdysozoa</taxon>
        <taxon>Arthropoda</taxon>
        <taxon>Hexapoda</taxon>
        <taxon>Insecta</taxon>
        <taxon>Pterygota</taxon>
        <taxon>Neoptera</taxon>
        <taxon>Endopterygota</taxon>
        <taxon>Coleoptera</taxon>
        <taxon>Polyphaga</taxon>
        <taxon>Cucujiformia</taxon>
        <taxon>Curculionidae</taxon>
        <taxon>Dryophthorinae</taxon>
        <taxon>Sitophilus</taxon>
    </lineage>
</organism>
<dbReference type="PANTHER" id="PTHR23350:SF0">
    <property type="entry name" value="PEROXISOME BIOGENESIS FACTOR 10"/>
    <property type="match status" value="1"/>
</dbReference>
<keyword evidence="17" id="KW-0576">Peroxisome</keyword>
<protein>
    <recommendedName>
        <fullName evidence="5">RING-type E3 ubiquitin transferase</fullName>
        <ecNumber evidence="5">2.3.2.27</ecNumber>
    </recommendedName>
</protein>
<dbReference type="Pfam" id="PF04757">
    <property type="entry name" value="Pex2_Pex12"/>
    <property type="match status" value="1"/>
</dbReference>
<evidence type="ECO:0000256" key="6">
    <source>
        <dbReference type="ARBA" id="ARBA00022448"/>
    </source>
</evidence>
<comment type="pathway">
    <text evidence="3">Protein modification; protein ubiquitination.</text>
</comment>
<keyword evidence="8" id="KW-0808">Transferase</keyword>
<dbReference type="KEGG" id="soy:115891449"/>
<proteinExistence type="inferred from homology"/>
<evidence type="ECO:0000256" key="17">
    <source>
        <dbReference type="ARBA" id="ARBA00023140"/>
    </source>
</evidence>
<evidence type="ECO:0000313" key="22">
    <source>
        <dbReference type="RefSeq" id="XP_030767764.1"/>
    </source>
</evidence>
<dbReference type="GO" id="GO:0061630">
    <property type="term" value="F:ubiquitin protein ligase activity"/>
    <property type="evidence" value="ECO:0007669"/>
    <property type="project" value="UniProtKB-EC"/>
</dbReference>
<keyword evidence="15 19" id="KW-1133">Transmembrane helix</keyword>
<dbReference type="InterPro" id="IPR025654">
    <property type="entry name" value="PEX2/10"/>
</dbReference>
<dbReference type="Proteomes" id="UP000504635">
    <property type="component" value="Unplaced"/>
</dbReference>
<evidence type="ECO:0000256" key="9">
    <source>
        <dbReference type="ARBA" id="ARBA00022692"/>
    </source>
</evidence>
<dbReference type="InterPro" id="IPR001841">
    <property type="entry name" value="Znf_RING"/>
</dbReference>
<feature type="transmembrane region" description="Helical" evidence="19">
    <location>
        <begin position="185"/>
        <end position="205"/>
    </location>
</feature>
<evidence type="ECO:0000313" key="24">
    <source>
        <dbReference type="RefSeq" id="XP_030767778.1"/>
    </source>
</evidence>
<evidence type="ECO:0000256" key="19">
    <source>
        <dbReference type="SAM" id="Phobius"/>
    </source>
</evidence>
<dbReference type="GO" id="GO:0016558">
    <property type="term" value="P:protein import into peroxisome matrix"/>
    <property type="evidence" value="ECO:0007669"/>
    <property type="project" value="InterPro"/>
</dbReference>
<keyword evidence="13" id="KW-0862">Zinc</keyword>
<dbReference type="InterPro" id="IPR006845">
    <property type="entry name" value="Pex_N"/>
</dbReference>
<keyword evidence="21" id="KW-1185">Reference proteome</keyword>
<dbReference type="PROSITE" id="PS00518">
    <property type="entry name" value="ZF_RING_1"/>
    <property type="match status" value="1"/>
</dbReference>
<dbReference type="Pfam" id="PF13639">
    <property type="entry name" value="zf-RING_2"/>
    <property type="match status" value="1"/>
</dbReference>
<keyword evidence="6" id="KW-0813">Transport</keyword>
<evidence type="ECO:0000256" key="10">
    <source>
        <dbReference type="ARBA" id="ARBA00022723"/>
    </source>
</evidence>
<evidence type="ECO:0000256" key="3">
    <source>
        <dbReference type="ARBA" id="ARBA00004906"/>
    </source>
</evidence>
<dbReference type="PANTHER" id="PTHR23350">
    <property type="entry name" value="PEROXISOME ASSEMBLY PROTEIN 10"/>
    <property type="match status" value="1"/>
</dbReference>
<comment type="catalytic activity">
    <reaction evidence="1">
        <text>S-ubiquitinyl-[E2 ubiquitin-conjugating enzyme]-L-cysteine + [acceptor protein]-L-lysine = [E2 ubiquitin-conjugating enzyme]-L-cysteine + N(6)-ubiquitinyl-[acceptor protein]-L-lysine.</text>
        <dbReference type="EC" id="2.3.2.27"/>
    </reaction>
</comment>
<dbReference type="Gene3D" id="3.30.40.10">
    <property type="entry name" value="Zinc/RING finger domain, C3HC4 (zinc finger)"/>
    <property type="match status" value="1"/>
</dbReference>
<evidence type="ECO:0000256" key="5">
    <source>
        <dbReference type="ARBA" id="ARBA00012483"/>
    </source>
</evidence>
<comment type="similarity">
    <text evidence="4">Belongs to the pex2/pex10/pex12 family.</text>
</comment>
<evidence type="ECO:0000256" key="15">
    <source>
        <dbReference type="ARBA" id="ARBA00022989"/>
    </source>
</evidence>
<dbReference type="InterPro" id="IPR013083">
    <property type="entry name" value="Znf_RING/FYVE/PHD"/>
</dbReference>
<evidence type="ECO:0000313" key="21">
    <source>
        <dbReference type="Proteomes" id="UP000504635"/>
    </source>
</evidence>
<feature type="domain" description="RING-type" evidence="20">
    <location>
        <begin position="231"/>
        <end position="269"/>
    </location>
</feature>
<keyword evidence="16 19" id="KW-0472">Membrane</keyword>
<name>A0A6J2YUI5_SITOR</name>
<evidence type="ECO:0000256" key="4">
    <source>
        <dbReference type="ARBA" id="ARBA00008704"/>
    </source>
</evidence>
<evidence type="ECO:0000256" key="8">
    <source>
        <dbReference type="ARBA" id="ARBA00022679"/>
    </source>
</evidence>
<evidence type="ECO:0000256" key="14">
    <source>
        <dbReference type="ARBA" id="ARBA00022927"/>
    </source>
</evidence>
<evidence type="ECO:0000256" key="12">
    <source>
        <dbReference type="ARBA" id="ARBA00022786"/>
    </source>
</evidence>
<keyword evidence="9 19" id="KW-0812">Transmembrane</keyword>
<dbReference type="SUPFAM" id="SSF57850">
    <property type="entry name" value="RING/U-box"/>
    <property type="match status" value="1"/>
</dbReference>
<dbReference type="GO" id="GO:0005778">
    <property type="term" value="C:peroxisomal membrane"/>
    <property type="evidence" value="ECO:0007669"/>
    <property type="project" value="UniProtKB-SubCell"/>
</dbReference>
<evidence type="ECO:0000259" key="20">
    <source>
        <dbReference type="PROSITE" id="PS50089"/>
    </source>
</evidence>
<evidence type="ECO:0000256" key="18">
    <source>
        <dbReference type="PROSITE-ProRule" id="PRU00175"/>
    </source>
</evidence>
<dbReference type="OrthoDB" id="6270329at2759"/>
<keyword evidence="7" id="KW-0962">Peroxisome biogenesis</keyword>
<evidence type="ECO:0000256" key="7">
    <source>
        <dbReference type="ARBA" id="ARBA00022593"/>
    </source>
</evidence>
<sequence>MKFYKAEIADIIRCNQRDEAFVKNLESQLHSFLKYLSSRTYHKIRLYVPVIANVWYYWLTSLSNLQTLGEEYAGTLRTTNENRIPTKLKQMIWLIMYIGGDSLLDRALLAAEKQVNQSSSLTNNAKETLLSFIQFFKEKKVYLKWIHHSLFYIGGKYYNIANRLTGIKYVILRPWMQDKSFSGSFSLLGQISLFYVILNILLTIFNNEFSLDKYKTSSSSNVNVSESKKGCVLCTESYKSPTATPCGHIFCWDCLQDSLRYQQNCPVCRQEVLPSRIVLLQNHL</sequence>
<dbReference type="GeneID" id="115891449"/>
<evidence type="ECO:0000313" key="23">
    <source>
        <dbReference type="RefSeq" id="XP_030767770.1"/>
    </source>
</evidence>
<keyword evidence="14" id="KW-0653">Protein transport</keyword>
<dbReference type="InterPro" id="IPR017907">
    <property type="entry name" value="Znf_RING_CS"/>
</dbReference>
<keyword evidence="11 18" id="KW-0863">Zinc-finger</keyword>
<dbReference type="PROSITE" id="PS50089">
    <property type="entry name" value="ZF_RING_2"/>
    <property type="match status" value="1"/>
</dbReference>
<dbReference type="RefSeq" id="XP_030767764.1">
    <property type="nucleotide sequence ID" value="XM_030911904.1"/>
</dbReference>